<keyword evidence="3" id="KW-1185">Reference proteome</keyword>
<proteinExistence type="predicted"/>
<protein>
    <submittedName>
        <fullName evidence="2">Uncharacterized protein</fullName>
    </submittedName>
</protein>
<evidence type="ECO:0000313" key="2">
    <source>
        <dbReference type="EMBL" id="QSB13038.1"/>
    </source>
</evidence>
<dbReference type="EMBL" id="CP070499">
    <property type="protein sequence ID" value="QSB13038.1"/>
    <property type="molecule type" value="Genomic_DNA"/>
</dbReference>
<feature type="region of interest" description="Disordered" evidence="1">
    <location>
        <begin position="19"/>
        <end position="55"/>
    </location>
</feature>
<dbReference type="KEGG" id="nhy:JQS43_15425"/>
<dbReference type="AlphaFoldDB" id="A0A895YH60"/>
<sequence length="240" mass="26257">MVGYSEELAEDGLVYLASCFPPPPQRTEQGDAESPAELGHWSSGPFGGEQDPDAAQWDGIGELVVLEEAPDFDDPEPGLLDVWAEAVAQLEMHGPTIATAPPSHGGLVRLPVWLWTEETDLTWPEPLEAVAEGGPWLVEAWAEPQQISWDMGEGRPPAVCDGPGVAWESGMDFLSPPADACRYTYQRSSRQESGGAFRMVAMTTWRVWWHINGEFDNDVLIEVGNSGEYEVYEIQVLTGG</sequence>
<evidence type="ECO:0000256" key="1">
    <source>
        <dbReference type="SAM" id="MobiDB-lite"/>
    </source>
</evidence>
<dbReference type="RefSeq" id="WP_239675099.1">
    <property type="nucleotide sequence ID" value="NZ_CP070499.1"/>
</dbReference>
<evidence type="ECO:0000313" key="3">
    <source>
        <dbReference type="Proteomes" id="UP000662857"/>
    </source>
</evidence>
<accession>A0A895YH60</accession>
<name>A0A895YH60_9ACTN</name>
<organism evidence="2 3">
    <name type="scientific">Natronosporangium hydrolyticum</name>
    <dbReference type="NCBI Taxonomy" id="2811111"/>
    <lineage>
        <taxon>Bacteria</taxon>
        <taxon>Bacillati</taxon>
        <taxon>Actinomycetota</taxon>
        <taxon>Actinomycetes</taxon>
        <taxon>Micromonosporales</taxon>
        <taxon>Micromonosporaceae</taxon>
        <taxon>Natronosporangium</taxon>
    </lineage>
</organism>
<reference evidence="2" key="1">
    <citation type="submission" date="2021-02" db="EMBL/GenBank/DDBJ databases">
        <title>Natrosporangium hydrolyticum gen. nov., sp. nov, a haloalkaliphilic actinobacterium from a soda solonchak soil.</title>
        <authorList>
            <person name="Sorokin D.Y."/>
            <person name="Khijniak T.V."/>
            <person name="Zakharycheva A.P."/>
            <person name="Boueva O.V."/>
            <person name="Ariskina E.V."/>
            <person name="Hahnke R.L."/>
            <person name="Bunk B."/>
            <person name="Sproer C."/>
            <person name="Schumann P."/>
            <person name="Evtushenko L.I."/>
            <person name="Kublanov I.V."/>
        </authorList>
    </citation>
    <scope>NUCLEOTIDE SEQUENCE</scope>
    <source>
        <strain evidence="2">DSM 106523</strain>
    </source>
</reference>
<dbReference type="Proteomes" id="UP000662857">
    <property type="component" value="Chromosome"/>
</dbReference>
<gene>
    <name evidence="2" type="ORF">JQS43_15425</name>
</gene>